<dbReference type="PANTHER" id="PTHR42776">
    <property type="entry name" value="SERINE PEPTIDASE S9 FAMILY MEMBER"/>
    <property type="match status" value="1"/>
</dbReference>
<dbReference type="AlphaFoldDB" id="A0A516SIP2"/>
<dbReference type="Gene3D" id="3.40.50.1820">
    <property type="entry name" value="alpha/beta hydrolase"/>
    <property type="match status" value="1"/>
</dbReference>
<keyword evidence="2" id="KW-0732">Signal</keyword>
<dbReference type="InterPro" id="IPR001375">
    <property type="entry name" value="Peptidase_S9_cat"/>
</dbReference>
<gene>
    <name evidence="4" type="ORF">FNU76_17620</name>
</gene>
<evidence type="ECO:0000256" key="1">
    <source>
        <dbReference type="ARBA" id="ARBA00022801"/>
    </source>
</evidence>
<dbReference type="Proteomes" id="UP000317550">
    <property type="component" value="Chromosome"/>
</dbReference>
<dbReference type="EMBL" id="CP041730">
    <property type="protein sequence ID" value="QDQ28017.1"/>
    <property type="molecule type" value="Genomic_DNA"/>
</dbReference>
<dbReference type="PANTHER" id="PTHR42776:SF27">
    <property type="entry name" value="DIPEPTIDYL PEPTIDASE FAMILY MEMBER 6"/>
    <property type="match status" value="1"/>
</dbReference>
<dbReference type="GO" id="GO:0006508">
    <property type="term" value="P:proteolysis"/>
    <property type="evidence" value="ECO:0007669"/>
    <property type="project" value="InterPro"/>
</dbReference>
<feature type="signal peptide" evidence="2">
    <location>
        <begin position="1"/>
        <end position="21"/>
    </location>
</feature>
<reference evidence="5" key="1">
    <citation type="submission" date="2019-07" db="EMBL/GenBank/DDBJ databases">
        <title>Chitinimonas sp. nov., isolated from Ny-Alesund, arctica soil.</title>
        <authorList>
            <person name="Xu Q."/>
            <person name="Peng F."/>
        </authorList>
    </citation>
    <scope>NUCLEOTIDE SEQUENCE [LARGE SCALE GENOMIC DNA]</scope>
    <source>
        <strain evidence="5">R3-44</strain>
    </source>
</reference>
<name>A0A516SIP2_9NEIS</name>
<dbReference type="OrthoDB" id="262125at2"/>
<evidence type="ECO:0000313" key="5">
    <source>
        <dbReference type="Proteomes" id="UP000317550"/>
    </source>
</evidence>
<dbReference type="SUPFAM" id="SSF53474">
    <property type="entry name" value="alpha/beta-Hydrolases"/>
    <property type="match status" value="1"/>
</dbReference>
<evidence type="ECO:0000256" key="2">
    <source>
        <dbReference type="SAM" id="SignalP"/>
    </source>
</evidence>
<evidence type="ECO:0000259" key="3">
    <source>
        <dbReference type="Pfam" id="PF00326"/>
    </source>
</evidence>
<keyword evidence="1" id="KW-0378">Hydrolase</keyword>
<dbReference type="InterPro" id="IPR029058">
    <property type="entry name" value="AB_hydrolase_fold"/>
</dbReference>
<dbReference type="KEGG" id="cari:FNU76_17620"/>
<proteinExistence type="predicted"/>
<sequence length="671" mass="75349">MNTKLFLMGSLLATLTLPAVAEGELPKIEAFFSNPRLDQPVLSPSGRHLAVRVRNQNGRMALGVFDTDNFNKKSGAVLRPVVIATYANLDVSNVHWVNDDRLSYDFEDSKDDTNIIPGSVFAVNRDGSQRTQLMSKDYKYKQDATGSRIRDSVLPWDYDYYQSLHDGSDDIIVEKNTYSGRDYSVTASRLYRLNTKTRALTDVVEAGFPANIVSWVLDTDGIPALGVARDKGVTTYHRYDKAGKTWSKLAEFKTYSFSGYRPEFVDFDGKLYTSQSGKDGFAALYRFLDKSAALEEAPWMKVAGFDAAGSPMLDHKARQLLGIEYQADAYSTYWRHPTMKAMQERIDAKLTSTSNTLSCGDCLSSPVVLVTARSDKQPAVFFLYRPATDEYFQLGRQYPDIDARLMGSRDFVRFAARDGLSIPMYITKPAGQEKGPLPTVVLVHGGPYVRGSSWEWEAEAQFLASRGYLVLQPEFRGSTGYGSALFKAGWKQWGQAMQDDLADAAKWAVAQGLADNKRIAIAGASYGGYATLMGMIKHPDIYRCGFEWVGVSDINLMYDDSWSDATNNWLKYAMPEMVADQKRDAALIKEYSPLEQAHRLKQPLLMAYGEDDRRVPLSHGAKFHDAVKAHNAQVDYVVYSGEGHGWYLEKTRFDFWRKVESFLERNLKPAP</sequence>
<feature type="chain" id="PRO_5021714022" evidence="2">
    <location>
        <begin position="22"/>
        <end position="671"/>
    </location>
</feature>
<dbReference type="Pfam" id="PF00326">
    <property type="entry name" value="Peptidase_S9"/>
    <property type="match status" value="1"/>
</dbReference>
<dbReference type="GO" id="GO:0004252">
    <property type="term" value="F:serine-type endopeptidase activity"/>
    <property type="evidence" value="ECO:0007669"/>
    <property type="project" value="TreeGrafter"/>
</dbReference>
<keyword evidence="5" id="KW-1185">Reference proteome</keyword>
<accession>A0A516SIP2</accession>
<feature type="domain" description="Peptidase S9 prolyl oligopeptidase catalytic" evidence="3">
    <location>
        <begin position="455"/>
        <end position="668"/>
    </location>
</feature>
<organism evidence="4 5">
    <name type="scientific">Chitinimonas arctica</name>
    <dbReference type="NCBI Taxonomy" id="2594795"/>
    <lineage>
        <taxon>Bacteria</taxon>
        <taxon>Pseudomonadati</taxon>
        <taxon>Pseudomonadota</taxon>
        <taxon>Betaproteobacteria</taxon>
        <taxon>Neisseriales</taxon>
        <taxon>Chitinibacteraceae</taxon>
        <taxon>Chitinimonas</taxon>
    </lineage>
</organism>
<evidence type="ECO:0000313" key="4">
    <source>
        <dbReference type="EMBL" id="QDQ28017.1"/>
    </source>
</evidence>
<protein>
    <submittedName>
        <fullName evidence="4">S9 family peptidase</fullName>
    </submittedName>
</protein>